<gene>
    <name evidence="4" type="ORF">PTTT1_LOCUS36506</name>
</gene>
<dbReference type="GO" id="GO:0006355">
    <property type="term" value="P:regulation of DNA-templated transcription"/>
    <property type="evidence" value="ECO:0007669"/>
    <property type="project" value="InterPro"/>
</dbReference>
<evidence type="ECO:0000259" key="3">
    <source>
        <dbReference type="PROSITE" id="PS50966"/>
    </source>
</evidence>
<dbReference type="Pfam" id="PF10551">
    <property type="entry name" value="MULE"/>
    <property type="match status" value="1"/>
</dbReference>
<feature type="region of interest" description="Disordered" evidence="2">
    <location>
        <begin position="937"/>
        <end position="959"/>
    </location>
</feature>
<accession>A0A8J9SB98</accession>
<reference evidence="4" key="1">
    <citation type="submission" date="2022-02" db="EMBL/GenBank/DDBJ databases">
        <authorList>
            <person name="Giguere J D."/>
        </authorList>
    </citation>
    <scope>NUCLEOTIDE SEQUENCE</scope>
    <source>
        <strain evidence="4">CCAP 1055/1</strain>
    </source>
</reference>
<evidence type="ECO:0000256" key="2">
    <source>
        <dbReference type="SAM" id="MobiDB-lite"/>
    </source>
</evidence>
<dbReference type="AlphaFoldDB" id="A0A8J9SB98"/>
<proteinExistence type="predicted"/>
<dbReference type="InterPro" id="IPR031052">
    <property type="entry name" value="FHY3/FAR1"/>
</dbReference>
<keyword evidence="1" id="KW-0479">Metal-binding</keyword>
<sequence length="969" mass="111072">MDCSLKQLLDNNIASKKEWMTECIPFPSKEGQEVNLCDYIGLDCKRIGECFMFPEGYDSTSNCRNSLAKAIKIAAANGKFPLVERGWDAKKRRLRFECFRSRSHDADRYKTKQNSLSNVAIKHRNVSFIRPQKGKECPFRFSIFWMTEHKQWCLFGGVKGSCRFHCHHLPMDPCEVKKSISYIDGGEVKIALDAAKSNAPPSVIGRLLNIRTGDILSGSSLKNIRMQAEKGERNKFGANDNFTTQADQLLAYLESTPDVSFCAIYDEPDSPLFTVYKQRAKTGRRHLHTSTRSISGGIAQQEVLNEKVLDAIDPRGELDDYIDRTRRAFKLKGNEKMLLGVAWTNNESRRIFARYSEIMVADVTEGTNNAKRPLFLFSGKTSNQNTFTALWAFLPQQSRWAFRWVWTRCIPQLLPEQGLNRMRLLITDGDPREYGTFLDAIPTWYSLCRHKLCHWHLLYRGSLMKAQTGNCGTKAKILFHVVLKWIESWMTKIETQEEYNLSTGLLIDWLKSPEALDTNLGGMGCALVSQINAFLTSSLFPHEQRWARYHFLNVRAFNTSASSYGEAENSALKRRGDGVKPNFSVPKATRAINEGTQLRTVKRQQKAVHNLNATKKTKAANYTNISDLVDCIQETISHEFNAAKKYDLFCPGPKEFWVKRAWYQIPSETYQDFNDSNFCQFMIPQFERTRIVKITEIEGELYLECSCGKFQRQASPCAHIYKVLNRPPQSTDVSVRWTKIWDVYLHRPGYHDLSDQLEELYKKERPGPHFENTNQWEVGKGEREYNYFKRSLPSEPTIIQKYSRWADSFSRQPGCYVHKSTEQETVPAASGMVQELTSLSQGYAIETQLDSEMDVGDVTVMQVEEIDSNLSKSGKSPYTNNLHFYEEISKLAKFNSKAADIMTKGMQETLELLQKHVAEGSGMVDYSIGPAIGKEPVGQRLRPSYSPSKSKNLRDRQKETKAKFWWLNK</sequence>
<dbReference type="PANTHER" id="PTHR31669">
    <property type="entry name" value="PROTEIN FAR1-RELATED SEQUENCE 10-RELATED"/>
    <property type="match status" value="1"/>
</dbReference>
<dbReference type="InterPro" id="IPR007527">
    <property type="entry name" value="Znf_SWIM"/>
</dbReference>
<dbReference type="PROSITE" id="PS50966">
    <property type="entry name" value="ZF_SWIM"/>
    <property type="match status" value="1"/>
</dbReference>
<dbReference type="PANTHER" id="PTHR31669:SF251">
    <property type="entry name" value="PROTEIN FAR1-RELATED SEQUENCE"/>
    <property type="match status" value="1"/>
</dbReference>
<name>A0A8J9SB98_PHATR</name>
<protein>
    <recommendedName>
        <fullName evidence="3">SWIM-type domain-containing protein</fullName>
    </recommendedName>
</protein>
<evidence type="ECO:0000313" key="4">
    <source>
        <dbReference type="EMBL" id="CAG9287765.1"/>
    </source>
</evidence>
<dbReference type="EMBL" id="OU594944">
    <property type="protein sequence ID" value="CAG9287765.1"/>
    <property type="molecule type" value="Genomic_DNA"/>
</dbReference>
<evidence type="ECO:0000256" key="1">
    <source>
        <dbReference type="PROSITE-ProRule" id="PRU00325"/>
    </source>
</evidence>
<keyword evidence="1" id="KW-0862">Zinc</keyword>
<feature type="domain" description="SWIM-type" evidence="3">
    <location>
        <begin position="690"/>
        <end position="728"/>
    </location>
</feature>
<organism evidence="4">
    <name type="scientific">Phaeodactylum tricornutum</name>
    <name type="common">Diatom</name>
    <dbReference type="NCBI Taxonomy" id="2850"/>
    <lineage>
        <taxon>Eukaryota</taxon>
        <taxon>Sar</taxon>
        <taxon>Stramenopiles</taxon>
        <taxon>Ochrophyta</taxon>
        <taxon>Bacillariophyta</taxon>
        <taxon>Bacillariophyceae</taxon>
        <taxon>Bacillariophycidae</taxon>
        <taxon>Naviculales</taxon>
        <taxon>Phaeodactylaceae</taxon>
        <taxon>Phaeodactylum</taxon>
    </lineage>
</organism>
<dbReference type="Proteomes" id="UP000836788">
    <property type="component" value="Chromosome 3"/>
</dbReference>
<dbReference type="GO" id="GO:0008270">
    <property type="term" value="F:zinc ion binding"/>
    <property type="evidence" value="ECO:0007669"/>
    <property type="project" value="UniProtKB-KW"/>
</dbReference>
<dbReference type="Pfam" id="PF04434">
    <property type="entry name" value="SWIM"/>
    <property type="match status" value="1"/>
</dbReference>
<keyword evidence="1" id="KW-0863">Zinc-finger</keyword>
<dbReference type="InterPro" id="IPR018289">
    <property type="entry name" value="MULE_transposase_dom"/>
</dbReference>